<protein>
    <recommendedName>
        <fullName evidence="2">MADF domain-containing protein</fullName>
    </recommendedName>
</protein>
<reference evidence="3 4" key="1">
    <citation type="submission" date="2023-11" db="EMBL/GenBank/DDBJ databases">
        <title>Halocaridina rubra genome assembly.</title>
        <authorList>
            <person name="Smith C."/>
        </authorList>
    </citation>
    <scope>NUCLEOTIDE SEQUENCE [LARGE SCALE GENOMIC DNA]</scope>
    <source>
        <strain evidence="3">EP-1</strain>
        <tissue evidence="3">Whole</tissue>
    </source>
</reference>
<sequence length="272" mass="31942">MWNHWNNLEPFLIELIHERECLWKPDNPGYYNRALKEKCVLEIAEILQLSPSEIKKKWHSLRVYFVKEWKKVEETKRLASSPEEVYKPKFKWYNNMMFIKEARSSLLRDEGYSMPEEELPRVSPASTSSSSMDIANRTHVFEVKEEKDNDCTNDSQEETNQPYPDMTEDFMFPQDLSKRKKKFEDKSTQADDNSQPRQKKTAGDNLPDSCPYIGFSPTSTIFYLQKHDTFGLSIAEQLRSLSSPEINVAKLRFQQILFEIVTQRDSSSIDDT</sequence>
<evidence type="ECO:0000256" key="1">
    <source>
        <dbReference type="SAM" id="MobiDB-lite"/>
    </source>
</evidence>
<feature type="compositionally biased region" description="Basic and acidic residues" evidence="1">
    <location>
        <begin position="139"/>
        <end position="150"/>
    </location>
</feature>
<dbReference type="PROSITE" id="PS51029">
    <property type="entry name" value="MADF"/>
    <property type="match status" value="1"/>
</dbReference>
<gene>
    <name evidence="3" type="ORF">SK128_017490</name>
</gene>
<dbReference type="Pfam" id="PF10545">
    <property type="entry name" value="MADF_DNA_bdg"/>
    <property type="match status" value="1"/>
</dbReference>
<feature type="domain" description="MADF" evidence="2">
    <location>
        <begin position="11"/>
        <end position="104"/>
    </location>
</feature>
<keyword evidence="4" id="KW-1185">Reference proteome</keyword>
<name>A0AAN8WRQ8_HALRR</name>
<dbReference type="InterPro" id="IPR006578">
    <property type="entry name" value="MADF-dom"/>
</dbReference>
<evidence type="ECO:0000313" key="4">
    <source>
        <dbReference type="Proteomes" id="UP001381693"/>
    </source>
</evidence>
<feature type="compositionally biased region" description="Polar residues" evidence="1">
    <location>
        <begin position="152"/>
        <end position="162"/>
    </location>
</feature>
<feature type="region of interest" description="Disordered" evidence="1">
    <location>
        <begin position="181"/>
        <end position="209"/>
    </location>
</feature>
<organism evidence="3 4">
    <name type="scientific">Halocaridina rubra</name>
    <name type="common">Hawaiian red shrimp</name>
    <dbReference type="NCBI Taxonomy" id="373956"/>
    <lineage>
        <taxon>Eukaryota</taxon>
        <taxon>Metazoa</taxon>
        <taxon>Ecdysozoa</taxon>
        <taxon>Arthropoda</taxon>
        <taxon>Crustacea</taxon>
        <taxon>Multicrustacea</taxon>
        <taxon>Malacostraca</taxon>
        <taxon>Eumalacostraca</taxon>
        <taxon>Eucarida</taxon>
        <taxon>Decapoda</taxon>
        <taxon>Pleocyemata</taxon>
        <taxon>Caridea</taxon>
        <taxon>Atyoidea</taxon>
        <taxon>Atyidae</taxon>
        <taxon>Halocaridina</taxon>
    </lineage>
</organism>
<dbReference type="PANTHER" id="PTHR21505:SF12">
    <property type="entry name" value="MADF DOMAIN-CONTAINING PROTEIN-RELATED"/>
    <property type="match status" value="1"/>
</dbReference>
<feature type="region of interest" description="Disordered" evidence="1">
    <location>
        <begin position="114"/>
        <end position="169"/>
    </location>
</feature>
<dbReference type="SMART" id="SM00595">
    <property type="entry name" value="MADF"/>
    <property type="match status" value="1"/>
</dbReference>
<dbReference type="Proteomes" id="UP001381693">
    <property type="component" value="Unassembled WGS sequence"/>
</dbReference>
<comment type="caution">
    <text evidence="3">The sequence shown here is derived from an EMBL/GenBank/DDBJ whole genome shotgun (WGS) entry which is preliminary data.</text>
</comment>
<dbReference type="AlphaFoldDB" id="A0AAN8WRQ8"/>
<evidence type="ECO:0000259" key="2">
    <source>
        <dbReference type="PROSITE" id="PS51029"/>
    </source>
</evidence>
<evidence type="ECO:0000313" key="3">
    <source>
        <dbReference type="EMBL" id="KAK7069056.1"/>
    </source>
</evidence>
<dbReference type="EMBL" id="JAXCGZ010017039">
    <property type="protein sequence ID" value="KAK7069056.1"/>
    <property type="molecule type" value="Genomic_DNA"/>
</dbReference>
<accession>A0AAN8WRQ8</accession>
<proteinExistence type="predicted"/>
<dbReference type="PANTHER" id="PTHR21505">
    <property type="entry name" value="MADF DOMAIN-CONTAINING PROTEIN-RELATED"/>
    <property type="match status" value="1"/>
</dbReference>